<accession>A0ABV7SRE1</accession>
<dbReference type="RefSeq" id="WP_261295508.1">
    <property type="nucleotide sequence ID" value="NZ_JANQBK010000017.1"/>
</dbReference>
<evidence type="ECO:0000313" key="2">
    <source>
        <dbReference type="Proteomes" id="UP001595713"/>
    </source>
</evidence>
<dbReference type="Proteomes" id="UP001595713">
    <property type="component" value="Unassembled WGS sequence"/>
</dbReference>
<dbReference type="EMBL" id="JBHRXP010000002">
    <property type="protein sequence ID" value="MFC3579528.1"/>
    <property type="molecule type" value="Genomic_DNA"/>
</dbReference>
<name>A0ABV7SRE1_9SPHN</name>
<sequence>MSKIANLPEVAAPDGTETVVILKDGVAKRATFASIATKISETIIAPLVAAAQGARDQAQGAFNAINFYKARTYTRRATMRFVSPSGKLWAEFSPTVLNHYVINLMRAQIASLVGVSLRMLLPLGRTNLARFRSPTGRIAMRVTERRVHHPDLDRTRAAALRLVQEANLAALKARRGAYGYVTAAWGAIWAIFQPSQSNGTGTPGAQMSTNPGPHVLMNNGGMLSRKDQDGTGTFRTSLVTALDKGETGLVAMVRAYEEQQRMFGVEPLTTGREWLLDAWGTGSTSIADNTVSPLYDNFTTDLNADLPLLAARNRPASFPFAPIVFGEEDNKFATSEPTYFARSVALLDKMQATIEAAYPRQTEKMLFFVPQVSSHRAGGVSGVSSYYRTIPNVAYAQVRLCREERRHIWAGTTHQMRYQDVVHRDNEGVMWAGAYAGLSAWRLFEKDIRTLPLQPLEVRTWPGVGNTMLSLLTFDVEDGGQLLFGVGAGKGNTPLQVNYGVQSWYIADDSQVMNGADRAIVDVSIAGRNKILVRHSMTFDPAAMYFTFGRDNSQGGDIGICNIRDNRDIMFGRDTFRLPLFDHVAICRTKSGAVAL</sequence>
<organism evidence="1 2">
    <name type="scientific">Sphingomonas hylomeconis</name>
    <dbReference type="NCBI Taxonomy" id="1395958"/>
    <lineage>
        <taxon>Bacteria</taxon>
        <taxon>Pseudomonadati</taxon>
        <taxon>Pseudomonadota</taxon>
        <taxon>Alphaproteobacteria</taxon>
        <taxon>Sphingomonadales</taxon>
        <taxon>Sphingomonadaceae</taxon>
        <taxon>Sphingomonas</taxon>
    </lineage>
</organism>
<evidence type="ECO:0008006" key="3">
    <source>
        <dbReference type="Google" id="ProtNLM"/>
    </source>
</evidence>
<keyword evidence="2" id="KW-1185">Reference proteome</keyword>
<protein>
    <recommendedName>
        <fullName evidence="3">Sialate O-acetylesterase domain-containing protein</fullName>
    </recommendedName>
</protein>
<evidence type="ECO:0000313" key="1">
    <source>
        <dbReference type="EMBL" id="MFC3579528.1"/>
    </source>
</evidence>
<reference evidence="2" key="1">
    <citation type="journal article" date="2019" name="Int. J. Syst. Evol. Microbiol.">
        <title>The Global Catalogue of Microorganisms (GCM) 10K type strain sequencing project: providing services to taxonomists for standard genome sequencing and annotation.</title>
        <authorList>
            <consortium name="The Broad Institute Genomics Platform"/>
            <consortium name="The Broad Institute Genome Sequencing Center for Infectious Disease"/>
            <person name="Wu L."/>
            <person name="Ma J."/>
        </authorList>
    </citation>
    <scope>NUCLEOTIDE SEQUENCE [LARGE SCALE GENOMIC DNA]</scope>
    <source>
        <strain evidence="2">KCTC 42739</strain>
    </source>
</reference>
<comment type="caution">
    <text evidence="1">The sequence shown here is derived from an EMBL/GenBank/DDBJ whole genome shotgun (WGS) entry which is preliminary data.</text>
</comment>
<proteinExistence type="predicted"/>
<gene>
    <name evidence="1" type="ORF">ACFONA_05060</name>
</gene>